<evidence type="ECO:0000313" key="3">
    <source>
        <dbReference type="Proteomes" id="UP000286402"/>
    </source>
</evidence>
<dbReference type="RefSeq" id="WP_120336024.1">
    <property type="nucleotide sequence ID" value="NZ_MCAQ01000028.1"/>
</dbReference>
<keyword evidence="3" id="KW-1185">Reference proteome</keyword>
<gene>
    <name evidence="2" type="ORF">BCY89_16635</name>
</gene>
<name>A0A420FFU2_9SPHI</name>
<dbReference type="Proteomes" id="UP000286402">
    <property type="component" value="Unassembled WGS sequence"/>
</dbReference>
<sequence length="565" mass="61088">MKKKSINKNSILLATLSACLFLFSTIASCSKEPNTKIDTENGDLANINVIFKASIYENEGTLGTKSSTGKSNSTPKSLPIQTNTIELNNDFLLVAELAPAENSSSPAKVALASDKKAVVENNNVDADIRYKIVVYNETGKYILEKDYVHGKESLADAFQLPSGKTYSFIAYSVNSTTELPSINFSDIGNKTLSTSNISVAGEQDFMYFRKDMSVSATSQNNLEIILKHLFSQITTSIDATQTKYDITHVSSSIAISHQPNAAINLSTGAVSRSGSGTDISLTFPTTGGMLLTSLSNIINAEASNNMALKIASITIGPLTQTNVIPFSSLNITPGVKYDMKLKIVPTDEYLTHRGVPAVRINGNIWMQHNLGADISIDPAQTPQTVSLFGDYYQWGQNTVVASKTESYPNSNWSSITDLPVNSWNLGTENNPIKASGDPCPSGYRVPTKTEMEKLINSTVASEKGTWSPDENNFTAAKILTSKRRRDVVIYFPIQGGYGYGTGGANGITPTNLIFRGVIGLYWLSTADASSRVSHVYFTNTGISPMFGGSNYDQQATSENIRCIAQ</sequence>
<accession>A0A420FFU2</accession>
<dbReference type="EMBL" id="MCAQ01000028">
    <property type="protein sequence ID" value="RKF31789.1"/>
    <property type="molecule type" value="Genomic_DNA"/>
</dbReference>
<keyword evidence="1" id="KW-0732">Signal</keyword>
<reference evidence="2 3" key="1">
    <citation type="submission" date="2016-07" db="EMBL/GenBank/DDBJ databases">
        <title>Genome analysis of Sphingobacterium siyangense T12B17.</title>
        <authorList>
            <person name="Xu D."/>
            <person name="Su Y."/>
            <person name="Zheng S."/>
        </authorList>
    </citation>
    <scope>NUCLEOTIDE SEQUENCE [LARGE SCALE GENOMIC DNA]</scope>
    <source>
        <strain evidence="2 3">T12B17</strain>
    </source>
</reference>
<proteinExistence type="predicted"/>
<dbReference type="AlphaFoldDB" id="A0A420FFU2"/>
<evidence type="ECO:0000256" key="1">
    <source>
        <dbReference type="SAM" id="SignalP"/>
    </source>
</evidence>
<organism evidence="2 3">
    <name type="scientific">Sphingobacterium siyangense</name>
    <dbReference type="NCBI Taxonomy" id="459529"/>
    <lineage>
        <taxon>Bacteria</taxon>
        <taxon>Pseudomonadati</taxon>
        <taxon>Bacteroidota</taxon>
        <taxon>Sphingobacteriia</taxon>
        <taxon>Sphingobacteriales</taxon>
        <taxon>Sphingobacteriaceae</taxon>
        <taxon>Sphingobacterium</taxon>
    </lineage>
</organism>
<evidence type="ECO:0000313" key="2">
    <source>
        <dbReference type="EMBL" id="RKF31789.1"/>
    </source>
</evidence>
<comment type="caution">
    <text evidence="2">The sequence shown here is derived from an EMBL/GenBank/DDBJ whole genome shotgun (WGS) entry which is preliminary data.</text>
</comment>
<feature type="chain" id="PRO_5019169762" evidence="1">
    <location>
        <begin position="30"/>
        <end position="565"/>
    </location>
</feature>
<dbReference type="PROSITE" id="PS51257">
    <property type="entry name" value="PROKAR_LIPOPROTEIN"/>
    <property type="match status" value="1"/>
</dbReference>
<protein>
    <submittedName>
        <fullName evidence="2">Uncharacterized protein</fullName>
    </submittedName>
</protein>
<feature type="signal peptide" evidence="1">
    <location>
        <begin position="1"/>
        <end position="29"/>
    </location>
</feature>